<feature type="compositionally biased region" description="Gly residues" evidence="1">
    <location>
        <begin position="181"/>
        <end position="194"/>
    </location>
</feature>
<organism evidence="2 3">
    <name type="scientific">Thalassiosira oceanica</name>
    <name type="common">Marine diatom</name>
    <dbReference type="NCBI Taxonomy" id="159749"/>
    <lineage>
        <taxon>Eukaryota</taxon>
        <taxon>Sar</taxon>
        <taxon>Stramenopiles</taxon>
        <taxon>Ochrophyta</taxon>
        <taxon>Bacillariophyta</taxon>
        <taxon>Coscinodiscophyceae</taxon>
        <taxon>Thalassiosirophycidae</taxon>
        <taxon>Thalassiosirales</taxon>
        <taxon>Thalassiosiraceae</taxon>
        <taxon>Thalassiosira</taxon>
    </lineage>
</organism>
<keyword evidence="3" id="KW-1185">Reference proteome</keyword>
<evidence type="ECO:0000256" key="1">
    <source>
        <dbReference type="SAM" id="MobiDB-lite"/>
    </source>
</evidence>
<feature type="region of interest" description="Disordered" evidence="1">
    <location>
        <begin position="82"/>
        <end position="105"/>
    </location>
</feature>
<dbReference type="Proteomes" id="UP000266841">
    <property type="component" value="Unassembled WGS sequence"/>
</dbReference>
<evidence type="ECO:0000313" key="2">
    <source>
        <dbReference type="EMBL" id="EJK52547.1"/>
    </source>
</evidence>
<accession>K0S0X6</accession>
<feature type="compositionally biased region" description="Basic residues" evidence="1">
    <location>
        <begin position="216"/>
        <end position="225"/>
    </location>
</feature>
<dbReference type="AlphaFoldDB" id="K0S0X6"/>
<protein>
    <submittedName>
        <fullName evidence="2">Uncharacterized protein</fullName>
    </submittedName>
</protein>
<evidence type="ECO:0000313" key="3">
    <source>
        <dbReference type="Proteomes" id="UP000266841"/>
    </source>
</evidence>
<proteinExistence type="predicted"/>
<feature type="non-terminal residue" evidence="2">
    <location>
        <position position="1"/>
    </location>
</feature>
<name>K0S0X6_THAOC</name>
<sequence length="225" mass="23872">PRRDTWLAAGKSPRVALLNLLVARAVSSPSKVRLIGIGRSATPNAASGAVGVGRPRTTRRPDPRQKSITHYYGAISRAPIPLSPFSKTGRGSEVKPRVTRSNKGHAKMMKRVALLSAAAAATATASEHDSTIAIGSTVVETEDAEAPGGIETERDLAWWGPPPPHRYYYRWGGPPPPPGWGRPGGKGGKSGYYGWGRPPPPPPHNGWGGRPPRPAGPRRRTAATT</sequence>
<feature type="region of interest" description="Disordered" evidence="1">
    <location>
        <begin position="172"/>
        <end position="225"/>
    </location>
</feature>
<reference evidence="2 3" key="1">
    <citation type="journal article" date="2012" name="Genome Biol.">
        <title>Genome and low-iron response of an oceanic diatom adapted to chronic iron limitation.</title>
        <authorList>
            <person name="Lommer M."/>
            <person name="Specht M."/>
            <person name="Roy A.S."/>
            <person name="Kraemer L."/>
            <person name="Andreson R."/>
            <person name="Gutowska M.A."/>
            <person name="Wolf J."/>
            <person name="Bergner S.V."/>
            <person name="Schilhabel M.B."/>
            <person name="Klostermeier U.C."/>
            <person name="Beiko R.G."/>
            <person name="Rosenstiel P."/>
            <person name="Hippler M."/>
            <person name="Laroche J."/>
        </authorList>
    </citation>
    <scope>NUCLEOTIDE SEQUENCE [LARGE SCALE GENOMIC DNA]</scope>
    <source>
        <strain evidence="2 3">CCMP1005</strain>
    </source>
</reference>
<gene>
    <name evidence="2" type="ORF">THAOC_28161</name>
</gene>
<dbReference type="EMBL" id="AGNL01039614">
    <property type="protein sequence ID" value="EJK52547.1"/>
    <property type="molecule type" value="Genomic_DNA"/>
</dbReference>
<comment type="caution">
    <text evidence="2">The sequence shown here is derived from an EMBL/GenBank/DDBJ whole genome shotgun (WGS) entry which is preliminary data.</text>
</comment>
<feature type="region of interest" description="Disordered" evidence="1">
    <location>
        <begin position="44"/>
        <end position="64"/>
    </location>
</feature>